<dbReference type="InterPro" id="IPR051139">
    <property type="entry name" value="Mediator_complx_sub13"/>
</dbReference>
<reference evidence="14 15" key="1">
    <citation type="submission" date="2019-07" db="EMBL/GenBank/DDBJ databases">
        <title>Genome assembly of two rare yeast pathogens: Diutina rugosa and Trichomonascus ciferrii.</title>
        <authorList>
            <person name="Mixao V."/>
            <person name="Saus E."/>
            <person name="Hansen A."/>
            <person name="Lass-Flor C."/>
            <person name="Gabaldon T."/>
        </authorList>
    </citation>
    <scope>NUCLEOTIDE SEQUENCE [LARGE SCALE GENOMIC DNA]</scope>
    <source>
        <strain evidence="14 15">CBS 613</strain>
    </source>
</reference>
<accession>A0A642UR69</accession>
<feature type="region of interest" description="Disordered" evidence="11">
    <location>
        <begin position="540"/>
        <end position="582"/>
    </location>
</feature>
<evidence type="ECO:0000256" key="4">
    <source>
        <dbReference type="ARBA" id="ARBA00022491"/>
    </source>
</evidence>
<gene>
    <name evidence="14" type="ORF">DIURU_002225</name>
</gene>
<evidence type="ECO:0000256" key="5">
    <source>
        <dbReference type="ARBA" id="ARBA00023015"/>
    </source>
</evidence>
<feature type="region of interest" description="Disordered" evidence="11">
    <location>
        <begin position="373"/>
        <end position="415"/>
    </location>
</feature>
<keyword evidence="8 10" id="KW-0539">Nucleus</keyword>
<sequence>MEAPPSAISTHYYKLAHLKAISYAIYLSPDGNDQRLFETELEWRSRHPRCLLTYNNKCLFSFSVTPEVIDLEQQFPEAVKLKHRATVPVARFTAPPKPQQPAQGATPQADYYLPFANIAFVKAVKKMIMYMLSLHHQVHLFGNYGVLADDGRVLYIDPFLFSSGDLVVSILVKDRPRLQPSSSIDWQSQSEVNFVIYTIPTAIRCHLCDPDSLAANIVTKNDHDNVEVILNLIRLATGRTYDNPADIVWIKLVPNLKQWNNQTSTIAKFIHTIDNRKCILWPWDMCLLQFGEMEPFVPPQPRRSISEVAAPSVPLTLMSEFIDYNINHSHRRMSSTQPQPPQLGSAPNSIAMPRSMDVTPIVPEMFSGNDDLFGDNTSHPGSIPPPEINATANDPLSLAGAADPQHPSDDSMDIDDLFGGDDNLSAAAAKTEDTDGLFNLFGGDDDEPSEAIAPTCPNDDVSREGSGSRSASVEANKSFPAPENLSPVDREDLKRTLPQSIVEQVIDIPKDKMTISKDAKDTPGYRDPGAPVPIMFTPNLAHTNPVGNGSPMLGSRYPPPPPPLAQPQPPHNERSGSEEKSAFSPILFNPIIQSNIDTKYGKGGKFYVDKAEKAVEEPQKRRESIRETSVSGTLPFDDIKPKRELPEVISDLDDSSESDADDVEDTRYPAEEWFNKTIGIPEFSGIAAATSATSVGGAATNKVAPPSPPYKFPDMTFSFPQPFDTPRSNRDMAKSGHQTGLAYLGSPGVRSFGPLSAKDLPFDSVTPPVIEVEEEDASGDIHDPNTEETDAMVVDTDADVVLIKEKQLPHHHHHPQEPSMVSPPESSSNYLPFILRSANVSTIPPRFLLNNQREVPTNYNIDDDGIQTDDFDPLKQDQMVVSAQNVDVLLKYLHESLIFDLNLNLKQHPDQLVYSMPPTQFFDQWNSVFPQSYRMSLLEFLDGFQPPQSSELEQIEFLGDITTGYDDAGNDDGGEGVFASSSNGASTISRLLRKLDKLEWEGISGTTSDKYEEYGSVLTQLLAPQLRDDWDHGEDKIFSLPTTKIRLKKNEETINLNSFALPFWNYLNFSPIMPPKKFQVVAIGRSTPDNSSYLHDFVTEVVNNYHESNLGSITRVNLSPDESHLDLESIIQGVISVDDDDILSVRRRLSQLVELIKLDLINKTNNFEFDRPLLVLFVNFQEQNYNSLLQIAKVFRDFKVSLSRHQLPLVKFFTKVVPASYVVKQNTEGYCRLRPFSNIKLTMLSLNLYTICPNAGYTLDEVEPQYGNNLYTHIVRDPPQRIQFKFMQQHQSAKGTKSSFNDDIFLHLAFDRSLDKHWISCAWSDPLGLVNMTKSWYCDGQKQIGDIIDEIWQVSSDFCKRINDELYNKTSSVGGKRFLVLTRINSIILDDELVHWKRLTTKHKEMGLIVLSVTRSTLDTFSVSMPPPSDDDAELPKPETSVIIDRESFFRQFNNRSTETSPSTLVTSPNFHSPQQFLNAPAGFFSPQDTQVPTNGIGTPTSGNTGALPTTDILLHDPATDIWAIIPHSPLPSLNSPSKLGMRMGYLAKEDDDKMLVFEVSLLSCPNYWSLDNLMQIILKQYKSLVLMNDILGLNGEGKADELVPWHIKAVGKVLDYLVNVYVE</sequence>
<dbReference type="Pfam" id="PF06333">
    <property type="entry name" value="Med13_C"/>
    <property type="match status" value="1"/>
</dbReference>
<feature type="domain" description="Mediator complex subunit Med13 C-terminal" evidence="12">
    <location>
        <begin position="1277"/>
        <end position="1611"/>
    </location>
</feature>
<dbReference type="PANTHER" id="PTHR48249">
    <property type="entry name" value="MEDIATOR OF RNA POLYMERASE II TRANSCRIPTION SUBUNIT 13"/>
    <property type="match status" value="1"/>
</dbReference>
<dbReference type="InterPro" id="IPR009401">
    <property type="entry name" value="Med13_C"/>
</dbReference>
<comment type="caution">
    <text evidence="14">The sequence shown here is derived from an EMBL/GenBank/DDBJ whole genome shotgun (WGS) entry which is preliminary data.</text>
</comment>
<evidence type="ECO:0000256" key="11">
    <source>
        <dbReference type="SAM" id="MobiDB-lite"/>
    </source>
</evidence>
<feature type="region of interest" description="Disordered" evidence="11">
    <location>
        <begin position="441"/>
        <end position="491"/>
    </location>
</feature>
<feature type="compositionally biased region" description="Basic and acidic residues" evidence="11">
    <location>
        <begin position="613"/>
        <end position="626"/>
    </location>
</feature>
<evidence type="ECO:0000313" key="15">
    <source>
        <dbReference type="Proteomes" id="UP000449547"/>
    </source>
</evidence>
<keyword evidence="4 10" id="KW-0678">Repressor</keyword>
<dbReference type="InterPro" id="IPR021643">
    <property type="entry name" value="Mediator_Med13_N"/>
</dbReference>
<comment type="similarity">
    <text evidence="2 10">Belongs to the Mediator complex subunit 13 family.</text>
</comment>
<dbReference type="PANTHER" id="PTHR48249:SF3">
    <property type="entry name" value="MEDIATOR OF RNA POLYMERASE II TRANSCRIPTION SUBUNIT 13"/>
    <property type="match status" value="1"/>
</dbReference>
<feature type="domain" description="Mediator complex subunit Med13 N-terminal" evidence="13">
    <location>
        <begin position="5"/>
        <end position="291"/>
    </location>
</feature>
<keyword evidence="6 10" id="KW-0010">Activator</keyword>
<evidence type="ECO:0000256" key="6">
    <source>
        <dbReference type="ARBA" id="ARBA00023159"/>
    </source>
</evidence>
<evidence type="ECO:0000256" key="10">
    <source>
        <dbReference type="RuleBase" id="RU364134"/>
    </source>
</evidence>
<dbReference type="Proteomes" id="UP000449547">
    <property type="component" value="Unassembled WGS sequence"/>
</dbReference>
<protein>
    <recommendedName>
        <fullName evidence="3 10">Mediator of RNA polymerase II transcription subunit 13</fullName>
    </recommendedName>
    <alternativeName>
        <fullName evidence="9 10">Mediator complex subunit 13</fullName>
    </alternativeName>
</protein>
<evidence type="ECO:0000256" key="8">
    <source>
        <dbReference type="ARBA" id="ARBA00023242"/>
    </source>
</evidence>
<dbReference type="GO" id="GO:0016592">
    <property type="term" value="C:mediator complex"/>
    <property type="evidence" value="ECO:0007669"/>
    <property type="project" value="InterPro"/>
</dbReference>
<evidence type="ECO:0000256" key="1">
    <source>
        <dbReference type="ARBA" id="ARBA00004123"/>
    </source>
</evidence>
<evidence type="ECO:0000256" key="2">
    <source>
        <dbReference type="ARBA" id="ARBA00009354"/>
    </source>
</evidence>
<evidence type="ECO:0000259" key="13">
    <source>
        <dbReference type="Pfam" id="PF11597"/>
    </source>
</evidence>
<proteinExistence type="inferred from homology"/>
<feature type="region of interest" description="Disordered" evidence="11">
    <location>
        <begin position="613"/>
        <end position="639"/>
    </location>
</feature>
<keyword evidence="5 10" id="KW-0805">Transcription regulation</keyword>
<evidence type="ECO:0000259" key="12">
    <source>
        <dbReference type="Pfam" id="PF06333"/>
    </source>
</evidence>
<evidence type="ECO:0000256" key="7">
    <source>
        <dbReference type="ARBA" id="ARBA00023163"/>
    </source>
</evidence>
<dbReference type="VEuPathDB" id="FungiDB:DIURU_002225"/>
<dbReference type="RefSeq" id="XP_034012919.1">
    <property type="nucleotide sequence ID" value="XM_034154853.1"/>
</dbReference>
<evidence type="ECO:0000313" key="14">
    <source>
        <dbReference type="EMBL" id="KAA8903713.1"/>
    </source>
</evidence>
<dbReference type="GeneID" id="54780876"/>
<dbReference type="Pfam" id="PF11597">
    <property type="entry name" value="Med13_N"/>
    <property type="match status" value="1"/>
</dbReference>
<evidence type="ECO:0000256" key="3">
    <source>
        <dbReference type="ARBA" id="ARBA00019618"/>
    </source>
</evidence>
<comment type="subcellular location">
    <subcellularLocation>
        <location evidence="1 10">Nucleus</location>
    </subcellularLocation>
</comment>
<name>A0A642UR69_DIURU</name>
<keyword evidence="7 10" id="KW-0804">Transcription</keyword>
<comment type="function">
    <text evidence="10">Component of the SRB8-11 complex. The SRB8-11 complex is a regulatory module of the Mediator complex which is itself involved in regulation of basal and activated RNA polymerase II-dependent transcription. The SRB8-11 complex may be involved in the transcriptional repression of a subset of genes regulated by Mediator. It may inhibit the association of the Mediator complex with RNA polymerase II to form the holoenzyme complex.</text>
</comment>
<evidence type="ECO:0000256" key="9">
    <source>
        <dbReference type="ARBA" id="ARBA00032008"/>
    </source>
</evidence>
<dbReference type="OMA" id="FSRELWC"/>
<dbReference type="EMBL" id="SWFT01000066">
    <property type="protein sequence ID" value="KAA8903713.1"/>
    <property type="molecule type" value="Genomic_DNA"/>
</dbReference>
<feature type="compositionally biased region" description="Basic and acidic residues" evidence="11">
    <location>
        <begin position="571"/>
        <end position="581"/>
    </location>
</feature>
<feature type="compositionally biased region" description="Pro residues" evidence="11">
    <location>
        <begin position="557"/>
        <end position="570"/>
    </location>
</feature>
<dbReference type="GO" id="GO:0003713">
    <property type="term" value="F:transcription coactivator activity"/>
    <property type="evidence" value="ECO:0007669"/>
    <property type="project" value="TreeGrafter"/>
</dbReference>
<organism evidence="14 15">
    <name type="scientific">Diutina rugosa</name>
    <name type="common">Yeast</name>
    <name type="synonym">Candida rugosa</name>
    <dbReference type="NCBI Taxonomy" id="5481"/>
    <lineage>
        <taxon>Eukaryota</taxon>
        <taxon>Fungi</taxon>
        <taxon>Dikarya</taxon>
        <taxon>Ascomycota</taxon>
        <taxon>Saccharomycotina</taxon>
        <taxon>Pichiomycetes</taxon>
        <taxon>Debaryomycetaceae</taxon>
        <taxon>Diutina</taxon>
    </lineage>
</organism>
<keyword evidence="15" id="KW-1185">Reference proteome</keyword>
<feature type="compositionally biased region" description="Polar residues" evidence="11">
    <location>
        <begin position="465"/>
        <end position="475"/>
    </location>
</feature>
<dbReference type="OrthoDB" id="103819at2759"/>
<dbReference type="GO" id="GO:0045944">
    <property type="term" value="P:positive regulation of transcription by RNA polymerase II"/>
    <property type="evidence" value="ECO:0007669"/>
    <property type="project" value="TreeGrafter"/>
</dbReference>
<comment type="subunit">
    <text evidence="10">Component of the SRB8-11 complex, which itself associates with the Mediator complex.</text>
</comment>